<dbReference type="InterPro" id="IPR036188">
    <property type="entry name" value="FAD/NAD-bd_sf"/>
</dbReference>
<name>A0ABD0S3Z7_LOXSC</name>
<dbReference type="InterPro" id="IPR050281">
    <property type="entry name" value="Flavin_monoamine_oxidase"/>
</dbReference>
<dbReference type="SUPFAM" id="SSF51905">
    <property type="entry name" value="FAD/NAD(P)-binding domain"/>
    <property type="match status" value="1"/>
</dbReference>
<evidence type="ECO:0000259" key="3">
    <source>
        <dbReference type="Pfam" id="PF01593"/>
    </source>
</evidence>
<feature type="signal peptide" evidence="2">
    <location>
        <begin position="1"/>
        <end position="17"/>
    </location>
</feature>
<protein>
    <recommendedName>
        <fullName evidence="3">Amine oxidase domain-containing protein</fullName>
    </recommendedName>
</protein>
<dbReference type="Gene3D" id="3.90.660.10">
    <property type="match status" value="1"/>
</dbReference>
<evidence type="ECO:0000256" key="2">
    <source>
        <dbReference type="SAM" id="SignalP"/>
    </source>
</evidence>
<sequence>MAAWCACFLAVFAVVDAASINGSPHYDYDTIVVGLGAAGTTAASDLARAGRRVLALEPQGRVGGRVNTASVGGGSFVEMGAEWIHGQDSSITYNLALQHNISIQPQILDTQTFRSDGSLVDGAFMDEVMRYALPLMEAHPEKPEPLGVFMTRKIKTYLQDHYPSIYDDEDFVSELLVFMDLIVDSHVGSATWNDSTTHTQYKELGGSQEMSWHSYGYKTLFEILLNTYKNGTGLPTLTTELHKEVTQIIWPQDPEGVVVVKCKDGAEYTADNVIITVSVGVLKERHESLFSPPLPQEKVDAINGIPLGVVDKIVLLFNETWWPNNTFMGFIWKGEDRRQVPEEDQWTTMILGANQPMSCERALTLWTNGETAKHMESLPEDVVRDKSMELLKTFVGNNRTIPEPVGFLRSTWYSNPYTRGSYSFDSLASPSQPALRPTLAAPLVDSSGKPRVLFAGEASNPTHYSTVHGAAETGRREAKRLLGSN</sequence>
<feature type="domain" description="Amine oxidase" evidence="3">
    <location>
        <begin position="38"/>
        <end position="482"/>
    </location>
</feature>
<dbReference type="PANTHER" id="PTHR10742">
    <property type="entry name" value="FLAVIN MONOAMINE OXIDASE"/>
    <property type="match status" value="1"/>
</dbReference>
<dbReference type="EMBL" id="JBEDNZ010000030">
    <property type="protein sequence ID" value="KAL0808804.1"/>
    <property type="molecule type" value="Genomic_DNA"/>
</dbReference>
<proteinExistence type="predicted"/>
<feature type="compositionally biased region" description="Basic and acidic residues" evidence="1">
    <location>
        <begin position="473"/>
        <end position="485"/>
    </location>
</feature>
<keyword evidence="2" id="KW-0732">Signal</keyword>
<comment type="caution">
    <text evidence="4">The sequence shown here is derived from an EMBL/GenBank/DDBJ whole genome shotgun (WGS) entry which is preliminary data.</text>
</comment>
<gene>
    <name evidence="4" type="ORF">ABMA28_012482</name>
</gene>
<reference evidence="4 5" key="1">
    <citation type="submission" date="2024-06" db="EMBL/GenBank/DDBJ databases">
        <title>A chromosome-level genome assembly of beet webworm, Loxostege sticticalis.</title>
        <authorList>
            <person name="Zhang Y."/>
        </authorList>
    </citation>
    <scope>NUCLEOTIDE SEQUENCE [LARGE SCALE GENOMIC DNA]</scope>
    <source>
        <strain evidence="4">AQ028</strain>
        <tissue evidence="4">Male pupae</tissue>
    </source>
</reference>
<evidence type="ECO:0000313" key="4">
    <source>
        <dbReference type="EMBL" id="KAL0808804.1"/>
    </source>
</evidence>
<dbReference type="AlphaFoldDB" id="A0ABD0S3Z7"/>
<dbReference type="PANTHER" id="PTHR10742:SF398">
    <property type="entry name" value="AMINE OXIDASE DOMAIN-CONTAINING PROTEIN-RELATED"/>
    <property type="match status" value="1"/>
</dbReference>
<evidence type="ECO:0000256" key="1">
    <source>
        <dbReference type="SAM" id="MobiDB-lite"/>
    </source>
</evidence>
<organism evidence="4 5">
    <name type="scientific">Loxostege sticticalis</name>
    <name type="common">Beet webworm moth</name>
    <dbReference type="NCBI Taxonomy" id="481309"/>
    <lineage>
        <taxon>Eukaryota</taxon>
        <taxon>Metazoa</taxon>
        <taxon>Ecdysozoa</taxon>
        <taxon>Arthropoda</taxon>
        <taxon>Hexapoda</taxon>
        <taxon>Insecta</taxon>
        <taxon>Pterygota</taxon>
        <taxon>Neoptera</taxon>
        <taxon>Endopterygota</taxon>
        <taxon>Lepidoptera</taxon>
        <taxon>Glossata</taxon>
        <taxon>Ditrysia</taxon>
        <taxon>Pyraloidea</taxon>
        <taxon>Crambidae</taxon>
        <taxon>Pyraustinae</taxon>
        <taxon>Loxostege</taxon>
    </lineage>
</organism>
<feature type="region of interest" description="Disordered" evidence="1">
    <location>
        <begin position="465"/>
        <end position="485"/>
    </location>
</feature>
<evidence type="ECO:0000313" key="5">
    <source>
        <dbReference type="Proteomes" id="UP001549921"/>
    </source>
</evidence>
<dbReference type="Gene3D" id="3.50.50.60">
    <property type="entry name" value="FAD/NAD(P)-binding domain"/>
    <property type="match status" value="1"/>
</dbReference>
<feature type="chain" id="PRO_5044885018" description="Amine oxidase domain-containing protein" evidence="2">
    <location>
        <begin position="18"/>
        <end position="485"/>
    </location>
</feature>
<dbReference type="Proteomes" id="UP001549921">
    <property type="component" value="Unassembled WGS sequence"/>
</dbReference>
<dbReference type="SUPFAM" id="SSF54373">
    <property type="entry name" value="FAD-linked reductases, C-terminal domain"/>
    <property type="match status" value="1"/>
</dbReference>
<accession>A0ABD0S3Z7</accession>
<dbReference type="Pfam" id="PF01593">
    <property type="entry name" value="Amino_oxidase"/>
    <property type="match status" value="1"/>
</dbReference>
<dbReference type="InterPro" id="IPR002937">
    <property type="entry name" value="Amino_oxidase"/>
</dbReference>